<dbReference type="Pfam" id="PF22822">
    <property type="entry name" value="MrpR_N_CB"/>
    <property type="match status" value="1"/>
</dbReference>
<comment type="caution">
    <text evidence="3">The sequence shown here is derived from an EMBL/GenBank/DDBJ whole genome shotgun (WGS) entry which is preliminary data.</text>
</comment>
<organism evidence="3 4">
    <name type="scientific">Peribacillus simplex</name>
    <dbReference type="NCBI Taxonomy" id="1478"/>
    <lineage>
        <taxon>Bacteria</taxon>
        <taxon>Bacillati</taxon>
        <taxon>Bacillota</taxon>
        <taxon>Bacilli</taxon>
        <taxon>Bacillales</taxon>
        <taxon>Bacillaceae</taxon>
        <taxon>Peribacillus</taxon>
    </lineage>
</organism>
<accession>A0AAN2TRZ0</accession>
<evidence type="ECO:0000259" key="2">
    <source>
        <dbReference type="Pfam" id="PF22823"/>
    </source>
</evidence>
<name>A0AAN2TRZ0_9BACI</name>
<dbReference type="Proteomes" id="UP000182110">
    <property type="component" value="Unassembled WGS sequence"/>
</dbReference>
<evidence type="ECO:0000313" key="3">
    <source>
        <dbReference type="EMBL" id="CEG31418.1"/>
    </source>
</evidence>
<gene>
    <name evidence="3" type="primary">yopR</name>
    <name evidence="3" type="ORF">BN1180_01562</name>
</gene>
<feature type="domain" description="MrpR N-terminal core-binding" evidence="1">
    <location>
        <begin position="6"/>
        <end position="84"/>
    </location>
</feature>
<dbReference type="Pfam" id="PF22823">
    <property type="entry name" value="MrpR_C_cat"/>
    <property type="match status" value="1"/>
</dbReference>
<dbReference type="InterPro" id="IPR011010">
    <property type="entry name" value="DNA_brk_join_enz"/>
</dbReference>
<dbReference type="EMBL" id="CCXW01000001">
    <property type="protein sequence ID" value="CEG31418.1"/>
    <property type="molecule type" value="Genomic_DNA"/>
</dbReference>
<dbReference type="RefSeq" id="WP_072272581.1">
    <property type="nucleotide sequence ID" value="NZ_CCXW01000001.1"/>
</dbReference>
<sequence>MRSESYYNSEIKEEYLSGFPSDSQNTYSHVFKKSAELEQFALRDLYLFEINQIETLLSNFEFTTIRAAKTYISVISSYINWSIEKGLRETENPLTDVNATWVDQFVRKDKKFLFTEKEIIEIENELVNAQDRVIIRLLFEGVEGEGVSELLNLKDNDCKGNVLCLEDDKFGKRELEVSNRAVDFIKKASAETEYQIRNGKSLGRRSISKLVDNDFVIKSADAKSLVNIHRADKHLIYRRMSTIGDFFNLKYLNVKNIRKSGMLKLAKDLYLQNGKLDKEEFLKIADTFGIESVIIQNKNFHIQNSISSFVNLETIKNLYEI</sequence>
<dbReference type="InterPro" id="IPR055009">
    <property type="entry name" value="MrpR_N_CB"/>
</dbReference>
<feature type="domain" description="MrpR C-terminal catalytic" evidence="2">
    <location>
        <begin position="115"/>
        <end position="319"/>
    </location>
</feature>
<evidence type="ECO:0000259" key="1">
    <source>
        <dbReference type="Pfam" id="PF22822"/>
    </source>
</evidence>
<dbReference type="AlphaFoldDB" id="A0AAN2TRZ0"/>
<protein>
    <submittedName>
        <fullName evidence="3">Integrase phage SPbeta</fullName>
    </submittedName>
</protein>
<evidence type="ECO:0000313" key="4">
    <source>
        <dbReference type="Proteomes" id="UP000182110"/>
    </source>
</evidence>
<reference evidence="3 4" key="1">
    <citation type="journal article" date="2014" name="Genome Announc.">
        <title>Genome Sequence of Bacillus simplex Strain P558, Isolated from a Human Fecal Sample.</title>
        <authorList>
            <person name="Croce O."/>
            <person name="Hugon P."/>
            <person name="Lagier J.C."/>
            <person name="Bibi F."/>
            <person name="Robert C."/>
            <person name="Azhar E.I."/>
            <person name="Raoult D."/>
            <person name="Fournier P.E."/>
        </authorList>
    </citation>
    <scope>NUCLEOTIDE SEQUENCE [LARGE SCALE GENOMIC DNA]</scope>
    <source>
        <strain evidence="3 4">P558</strain>
    </source>
</reference>
<proteinExistence type="predicted"/>
<dbReference type="SUPFAM" id="SSF56349">
    <property type="entry name" value="DNA breaking-rejoining enzymes"/>
    <property type="match status" value="1"/>
</dbReference>
<dbReference type="InterPro" id="IPR055008">
    <property type="entry name" value="MrpR_C_cat"/>
</dbReference>
<keyword evidence="4" id="KW-1185">Reference proteome</keyword>
<dbReference type="GO" id="GO:0003677">
    <property type="term" value="F:DNA binding"/>
    <property type="evidence" value="ECO:0007669"/>
    <property type="project" value="InterPro"/>
</dbReference>